<gene>
    <name evidence="1" type="ORF">NRB20_32210</name>
</gene>
<reference evidence="1 2" key="1">
    <citation type="submission" date="2019-10" db="EMBL/GenBank/DDBJ databases">
        <title>Nocardia macrotermitis sp. nov. and Nocardia aurantia sp. nov., isolated from the gut of fungus growing-termite Macrotermes natalensis.</title>
        <authorList>
            <person name="Benndorf R."/>
            <person name="Schwitalla J."/>
            <person name="Martin K."/>
            <person name="De Beer W."/>
            <person name="Kaster A.-K."/>
            <person name="Vollmers J."/>
            <person name="Poulsen M."/>
            <person name="Beemelmanns C."/>
        </authorList>
    </citation>
    <scope>NUCLEOTIDE SEQUENCE [LARGE SCALE GENOMIC DNA]</scope>
    <source>
        <strain evidence="1 2">RB20</strain>
    </source>
</reference>
<comment type="caution">
    <text evidence="1">The sequence shown here is derived from an EMBL/GenBank/DDBJ whole genome shotgun (WGS) entry which is preliminary data.</text>
</comment>
<organism evidence="1 2">
    <name type="scientific">Nocardia macrotermitis</name>
    <dbReference type="NCBI Taxonomy" id="2585198"/>
    <lineage>
        <taxon>Bacteria</taxon>
        <taxon>Bacillati</taxon>
        <taxon>Actinomycetota</taxon>
        <taxon>Actinomycetes</taxon>
        <taxon>Mycobacteriales</taxon>
        <taxon>Nocardiaceae</taxon>
        <taxon>Nocardia</taxon>
    </lineage>
</organism>
<dbReference type="Proteomes" id="UP000438448">
    <property type="component" value="Unassembled WGS sequence"/>
</dbReference>
<protein>
    <recommendedName>
        <fullName evidence="3">NTP pyrophosphohydrolase</fullName>
    </recommendedName>
</protein>
<dbReference type="InterPro" id="IPR010298">
    <property type="entry name" value="YacP-like"/>
</dbReference>
<dbReference type="Pfam" id="PF05991">
    <property type="entry name" value="NYN_YacP"/>
    <property type="match status" value="1"/>
</dbReference>
<dbReference type="OrthoDB" id="3404294at2"/>
<keyword evidence="2" id="KW-1185">Reference proteome</keyword>
<sequence>MDDSVRMLVVDAANVVGSRPDGWWRDRAGAAHRLLTGVAALRAQLPCEVVVVLEGAAKAVDDNTFRNLRVVRAAGSGDDTIVAVTAERDDRTQVLVVTADRGLRTRVEALGARTTGPRWLLDRIDSARNP</sequence>
<evidence type="ECO:0000313" key="2">
    <source>
        <dbReference type="Proteomes" id="UP000438448"/>
    </source>
</evidence>
<dbReference type="EMBL" id="WEGK01000006">
    <property type="protein sequence ID" value="MQY20125.1"/>
    <property type="molecule type" value="Genomic_DNA"/>
</dbReference>
<accession>A0A7K0D330</accession>
<name>A0A7K0D330_9NOCA</name>
<evidence type="ECO:0000313" key="1">
    <source>
        <dbReference type="EMBL" id="MQY20125.1"/>
    </source>
</evidence>
<proteinExistence type="predicted"/>
<dbReference type="AlphaFoldDB" id="A0A7K0D330"/>
<evidence type="ECO:0008006" key="3">
    <source>
        <dbReference type="Google" id="ProtNLM"/>
    </source>
</evidence>